<dbReference type="EMBL" id="FNEK01000045">
    <property type="protein sequence ID" value="SDK57426.1"/>
    <property type="molecule type" value="Genomic_DNA"/>
</dbReference>
<dbReference type="STRING" id="571298.SAMN04488026_104521"/>
<name>A0A1G9D0I8_9RHOB</name>
<organism evidence="1 2">
    <name type="scientific">Aliiruegeria lutimaris</name>
    <dbReference type="NCBI Taxonomy" id="571298"/>
    <lineage>
        <taxon>Bacteria</taxon>
        <taxon>Pseudomonadati</taxon>
        <taxon>Pseudomonadota</taxon>
        <taxon>Alphaproteobacteria</taxon>
        <taxon>Rhodobacterales</taxon>
        <taxon>Roseobacteraceae</taxon>
        <taxon>Aliiruegeria</taxon>
    </lineage>
</organism>
<reference evidence="1 2" key="1">
    <citation type="submission" date="2016-10" db="EMBL/GenBank/DDBJ databases">
        <authorList>
            <person name="de Groot N.N."/>
        </authorList>
    </citation>
    <scope>NUCLEOTIDE SEQUENCE [LARGE SCALE GENOMIC DNA]</scope>
    <source>
        <strain evidence="1 2">DSM 25294</strain>
    </source>
</reference>
<dbReference type="AlphaFoldDB" id="A0A1G9D0I8"/>
<dbReference type="Proteomes" id="UP000199382">
    <property type="component" value="Unassembled WGS sequence"/>
</dbReference>
<dbReference type="RefSeq" id="WP_280138494.1">
    <property type="nucleotide sequence ID" value="NZ_FNEK01000045.1"/>
</dbReference>
<gene>
    <name evidence="1" type="ORF">SAMN04488026_104521</name>
</gene>
<protein>
    <submittedName>
        <fullName evidence="1">Uncharacterized protein</fullName>
    </submittedName>
</protein>
<evidence type="ECO:0000313" key="2">
    <source>
        <dbReference type="Proteomes" id="UP000199382"/>
    </source>
</evidence>
<keyword evidence="2" id="KW-1185">Reference proteome</keyword>
<evidence type="ECO:0000313" key="1">
    <source>
        <dbReference type="EMBL" id="SDK57426.1"/>
    </source>
</evidence>
<sequence length="41" mass="4303">MRSFILACVTIVVVAVGGHYVIDEFDPIGPSGSPNASVRLD</sequence>
<accession>A0A1G9D0I8</accession>
<proteinExistence type="predicted"/>